<protein>
    <submittedName>
        <fullName evidence="1">Uncharacterized protein</fullName>
    </submittedName>
</protein>
<dbReference type="Proteomes" id="UP000485562">
    <property type="component" value="Unassembled WGS sequence"/>
</dbReference>
<comment type="caution">
    <text evidence="1">The sequence shown here is derived from an EMBL/GenBank/DDBJ whole genome shotgun (WGS) entry which is preliminary data.</text>
</comment>
<dbReference type="AlphaFoldDB" id="A0A1V6CA43"/>
<reference evidence="1" key="1">
    <citation type="submission" date="2017-02" db="EMBL/GenBank/DDBJ databases">
        <title>Delving into the versatile metabolic prowess of the omnipresent phylum Bacteroidetes.</title>
        <authorList>
            <person name="Nobu M.K."/>
            <person name="Mei R."/>
            <person name="Narihiro T."/>
            <person name="Kuroda K."/>
            <person name="Liu W.-T."/>
        </authorList>
    </citation>
    <scope>NUCLEOTIDE SEQUENCE</scope>
    <source>
        <strain evidence="1">ADurb.Bin131</strain>
    </source>
</reference>
<gene>
    <name evidence="1" type="ORF">BWX89_00785</name>
</gene>
<evidence type="ECO:0000313" key="1">
    <source>
        <dbReference type="EMBL" id="OQB73739.1"/>
    </source>
</evidence>
<proteinExistence type="predicted"/>
<name>A0A1V6CA43_UNCT6</name>
<accession>A0A1V6CA43</accession>
<dbReference type="EMBL" id="MWDQ01000066">
    <property type="protein sequence ID" value="OQB73739.1"/>
    <property type="molecule type" value="Genomic_DNA"/>
</dbReference>
<organism evidence="1">
    <name type="scientific">candidate division TA06 bacterium ADurb.Bin131</name>
    <dbReference type="NCBI Taxonomy" id="1852827"/>
    <lineage>
        <taxon>Bacteria</taxon>
        <taxon>Bacteria division TA06</taxon>
    </lineage>
</organism>
<sequence>MVLPSRVTAVMAFAESHVASRIGISSYLVIFNEPINGI</sequence>